<dbReference type="GO" id="GO:0030313">
    <property type="term" value="C:cell envelope"/>
    <property type="evidence" value="ECO:0007669"/>
    <property type="project" value="UniProtKB-SubCell"/>
</dbReference>
<feature type="domain" description="STAS" evidence="5">
    <location>
        <begin position="447"/>
        <end position="510"/>
    </location>
</feature>
<dbReference type="PROSITE" id="PS50801">
    <property type="entry name" value="STAS"/>
    <property type="match status" value="1"/>
</dbReference>
<dbReference type="InterPro" id="IPR000700">
    <property type="entry name" value="PAS-assoc_C"/>
</dbReference>
<dbReference type="AlphaFoldDB" id="A0A0P9CWG3"/>
<feature type="domain" description="PAC" evidence="4">
    <location>
        <begin position="378"/>
        <end position="430"/>
    </location>
</feature>
<comment type="caution">
    <text evidence="6">The sequence shown here is derived from an EMBL/GenBank/DDBJ whole genome shotgun (WGS) entry which is preliminary data.</text>
</comment>
<dbReference type="InterPro" id="IPR002645">
    <property type="entry name" value="STAS_dom"/>
</dbReference>
<evidence type="ECO:0000256" key="2">
    <source>
        <dbReference type="ARBA" id="ARBA00007639"/>
    </source>
</evidence>
<dbReference type="SUPFAM" id="SSF52091">
    <property type="entry name" value="SpoIIaa-like"/>
    <property type="match status" value="1"/>
</dbReference>
<comment type="subcellular location">
    <subcellularLocation>
        <location evidence="1">Cell envelope</location>
    </subcellularLocation>
</comment>
<protein>
    <submittedName>
        <fullName evidence="6">Uncharacterized protein</fullName>
    </submittedName>
</protein>
<evidence type="ECO:0000259" key="5">
    <source>
        <dbReference type="PROSITE" id="PS50801"/>
    </source>
</evidence>
<dbReference type="InterPro" id="IPR013656">
    <property type="entry name" value="PAS_4"/>
</dbReference>
<evidence type="ECO:0000259" key="4">
    <source>
        <dbReference type="PROSITE" id="PS50113"/>
    </source>
</evidence>
<organism evidence="6 7">
    <name type="scientific">Kouleothrix aurantiaca</name>
    <dbReference type="NCBI Taxonomy" id="186479"/>
    <lineage>
        <taxon>Bacteria</taxon>
        <taxon>Bacillati</taxon>
        <taxon>Chloroflexota</taxon>
        <taxon>Chloroflexia</taxon>
        <taxon>Chloroflexales</taxon>
        <taxon>Roseiflexineae</taxon>
        <taxon>Roseiflexaceae</taxon>
        <taxon>Kouleothrix</taxon>
    </lineage>
</organism>
<dbReference type="GO" id="GO:0030246">
    <property type="term" value="F:carbohydrate binding"/>
    <property type="evidence" value="ECO:0007669"/>
    <property type="project" value="UniProtKB-ARBA"/>
</dbReference>
<dbReference type="InterPro" id="IPR025997">
    <property type="entry name" value="SBP_2_dom"/>
</dbReference>
<dbReference type="CDD" id="cd07041">
    <property type="entry name" value="STAS_RsbR_RsbS_like"/>
    <property type="match status" value="1"/>
</dbReference>
<name>A0A0P9CWG3_9CHLR</name>
<dbReference type="InterPro" id="IPR035965">
    <property type="entry name" value="PAS-like_dom_sf"/>
</dbReference>
<dbReference type="SUPFAM" id="SSF55785">
    <property type="entry name" value="PYP-like sensor domain (PAS domain)"/>
    <property type="match status" value="1"/>
</dbReference>
<sequence>MKIGFAQHNPYFAYWLLLEQAATARAAELGASLIVEPAFSAAEQSAAIDRFVEQRVDALIIGAIDSHVLAPAANRALAAGIPVIAADTEILGCEITATIRSDNVGGGKLAAAFLAERTGGQGAVAHLKGASSAHSATLRAQGFQSIIAQHPGLHIAYEAEGDWSLEDGRRLTREALARVPDLRALFAANDPMALGAAAAIAEAGRTGSILVASFDALPETLRAIHTGAVDATVRQFPAEIGRGALELAVRAAQGQPLEPLTLVRVDLLTAGTLADATLDLLELFPAMLRNVVDSRAALAQERGLLRSVIDAVPDTHLFVKDRASRFLITNAAHLHTLGLPRLDDVLGKTDMEITPGPLAEQYFADEQAVMDSGVPLHDRVEPVIIQPSGERRWYLTSKVPLRDASGAVTGHVGISRNITSLKLAEEEREHLQAEVIRMQGNMLRELSTPLIPISDDVLVMPLIGTLSEQRTQQILETLLEGISAAGAAIVILDITGVPLVDTQVANALIR</sequence>
<dbReference type="PANTHER" id="PTHR46847:SF1">
    <property type="entry name" value="D-ALLOSE-BINDING PERIPLASMIC PROTEIN-RELATED"/>
    <property type="match status" value="1"/>
</dbReference>
<accession>A0A0P9CWG3</accession>
<dbReference type="Proteomes" id="UP000050509">
    <property type="component" value="Unassembled WGS sequence"/>
</dbReference>
<evidence type="ECO:0000313" key="7">
    <source>
        <dbReference type="Proteomes" id="UP000050509"/>
    </source>
</evidence>
<dbReference type="InterPro" id="IPR036513">
    <property type="entry name" value="STAS_dom_sf"/>
</dbReference>
<dbReference type="Pfam" id="PF01740">
    <property type="entry name" value="STAS"/>
    <property type="match status" value="1"/>
</dbReference>
<dbReference type="Pfam" id="PF13407">
    <property type="entry name" value="Peripla_BP_4"/>
    <property type="match status" value="1"/>
</dbReference>
<dbReference type="InterPro" id="IPR028082">
    <property type="entry name" value="Peripla_BP_I"/>
</dbReference>
<keyword evidence="3" id="KW-0732">Signal</keyword>
<dbReference type="CDD" id="cd01536">
    <property type="entry name" value="PBP1_ABC_sugar_binding-like"/>
    <property type="match status" value="1"/>
</dbReference>
<dbReference type="Gene3D" id="3.40.50.2300">
    <property type="match status" value="2"/>
</dbReference>
<dbReference type="SUPFAM" id="SSF53822">
    <property type="entry name" value="Periplasmic binding protein-like I"/>
    <property type="match status" value="1"/>
</dbReference>
<evidence type="ECO:0000313" key="6">
    <source>
        <dbReference type="EMBL" id="KPV50424.1"/>
    </source>
</evidence>
<keyword evidence="7" id="KW-1185">Reference proteome</keyword>
<evidence type="ECO:0000256" key="3">
    <source>
        <dbReference type="ARBA" id="ARBA00022729"/>
    </source>
</evidence>
<proteinExistence type="inferred from homology"/>
<dbReference type="PROSITE" id="PS50113">
    <property type="entry name" value="PAC"/>
    <property type="match status" value="1"/>
</dbReference>
<dbReference type="NCBIfam" id="TIGR00229">
    <property type="entry name" value="sensory_box"/>
    <property type="match status" value="1"/>
</dbReference>
<dbReference type="InterPro" id="IPR000014">
    <property type="entry name" value="PAS"/>
</dbReference>
<dbReference type="EMBL" id="LJCR01001401">
    <property type="protein sequence ID" value="KPV50424.1"/>
    <property type="molecule type" value="Genomic_DNA"/>
</dbReference>
<feature type="non-terminal residue" evidence="6">
    <location>
        <position position="510"/>
    </location>
</feature>
<dbReference type="Pfam" id="PF08448">
    <property type="entry name" value="PAS_4"/>
    <property type="match status" value="1"/>
</dbReference>
<comment type="similarity">
    <text evidence="2">Belongs to the bacterial solute-binding protein 2 family.</text>
</comment>
<dbReference type="Gene3D" id="3.30.750.24">
    <property type="entry name" value="STAS domain"/>
    <property type="match status" value="1"/>
</dbReference>
<reference evidence="6 7" key="1">
    <citation type="submission" date="2015-09" db="EMBL/GenBank/DDBJ databases">
        <title>Draft genome sequence of Kouleothrix aurantiaca JCM 19913.</title>
        <authorList>
            <person name="Hemp J."/>
        </authorList>
    </citation>
    <scope>NUCLEOTIDE SEQUENCE [LARGE SCALE GENOMIC DNA]</scope>
    <source>
        <strain evidence="6 7">COM-B</strain>
    </source>
</reference>
<evidence type="ECO:0000256" key="1">
    <source>
        <dbReference type="ARBA" id="ARBA00004196"/>
    </source>
</evidence>
<dbReference type="PANTHER" id="PTHR46847">
    <property type="entry name" value="D-ALLOSE-BINDING PERIPLASMIC PROTEIN-RELATED"/>
    <property type="match status" value="1"/>
</dbReference>
<gene>
    <name evidence="6" type="ORF">SE17_27035</name>
</gene>
<dbReference type="Gene3D" id="3.30.450.20">
    <property type="entry name" value="PAS domain"/>
    <property type="match status" value="1"/>
</dbReference>